<organism evidence="3 4">
    <name type="scientific">Gordonia paraffinivorans NBRC 108238</name>
    <dbReference type="NCBI Taxonomy" id="1223543"/>
    <lineage>
        <taxon>Bacteria</taxon>
        <taxon>Bacillati</taxon>
        <taxon>Actinomycetota</taxon>
        <taxon>Actinomycetes</taxon>
        <taxon>Mycobacteriales</taxon>
        <taxon>Gordoniaceae</taxon>
        <taxon>Gordonia</taxon>
    </lineage>
</organism>
<dbReference type="InterPro" id="IPR006059">
    <property type="entry name" value="SBP"/>
</dbReference>
<keyword evidence="4" id="KW-1185">Reference proteome</keyword>
<evidence type="ECO:0000256" key="2">
    <source>
        <dbReference type="SAM" id="SignalP"/>
    </source>
</evidence>
<protein>
    <recommendedName>
        <fullName evidence="5">ABC transporter substrate-binding protein</fullName>
    </recommendedName>
</protein>
<proteinExistence type="predicted"/>
<dbReference type="SUPFAM" id="SSF53850">
    <property type="entry name" value="Periplasmic binding protein-like II"/>
    <property type="match status" value="1"/>
</dbReference>
<dbReference type="Pfam" id="PF13416">
    <property type="entry name" value="SBP_bac_8"/>
    <property type="match status" value="1"/>
</dbReference>
<feature type="signal peptide" evidence="2">
    <location>
        <begin position="1"/>
        <end position="19"/>
    </location>
</feature>
<comment type="caution">
    <text evidence="3">The sequence shown here is derived from an EMBL/GenBank/DDBJ whole genome shotgun (WGS) entry which is preliminary data.</text>
</comment>
<reference evidence="3 4" key="1">
    <citation type="submission" date="2013-02" db="EMBL/GenBank/DDBJ databases">
        <title>Whole genome shotgun sequence of Gordonia paraffinivorans NBRC 108238.</title>
        <authorList>
            <person name="Isaki-Nakamura S."/>
            <person name="Hosoyama A."/>
            <person name="Tsuchikane K."/>
            <person name="Ando Y."/>
            <person name="Baba S."/>
            <person name="Ohji S."/>
            <person name="Hamada M."/>
            <person name="Tamura T."/>
            <person name="Yamazoe A."/>
            <person name="Yamazaki S."/>
            <person name="Fujita N."/>
        </authorList>
    </citation>
    <scope>NUCLEOTIDE SEQUENCE [LARGE SCALE GENOMIC DNA]</scope>
    <source>
        <strain evidence="3 4">NBRC 108238</strain>
    </source>
</reference>
<accession>A0ABQ0IMQ0</accession>
<dbReference type="RefSeq" id="WP_006901063.1">
    <property type="nucleotide sequence ID" value="NZ_BAOQ01000026.1"/>
</dbReference>
<evidence type="ECO:0000313" key="3">
    <source>
        <dbReference type="EMBL" id="GAC84837.1"/>
    </source>
</evidence>
<keyword evidence="1 2" id="KW-0732">Signal</keyword>
<evidence type="ECO:0000313" key="4">
    <source>
        <dbReference type="Proteomes" id="UP000035021"/>
    </source>
</evidence>
<dbReference type="GeneID" id="60750799"/>
<evidence type="ECO:0008006" key="5">
    <source>
        <dbReference type="Google" id="ProtNLM"/>
    </source>
</evidence>
<sequence length="343" mass="36145">MTRALAAISAAVASVTMLAACGGDTGSSGGPVAGTWDDVVAAAKSEGKVTLYSSQKPANLEALKKAFEFEYPEITLEFVRGTDADINPKVEAESRTGKGVADVLMQTDAAWMKAAEESGAYTTALMGPALDAPEYEPQKSVIDDEFALTSAAVYSLGWNADAVPAGLSTPEDVVDPAYRGKIGIVNPTGIASYVDMYRYYAKTYGEDYWKKIAALSPRVYPSSLGVAQALTSGEIWVTPTVQPLVTEEAAGAPVGWALPRSPWGTPWYTSALSAAPNPNAAQVLVNFMVTRAGQTALNPGYAAVLPDIPGAVARAQEVATPDTTDLTPDKVREFSQSWAEDFQ</sequence>
<gene>
    <name evidence="3" type="ORF">GP2_026_00740</name>
</gene>
<dbReference type="Gene3D" id="3.40.190.10">
    <property type="entry name" value="Periplasmic binding protein-like II"/>
    <property type="match status" value="2"/>
</dbReference>
<dbReference type="PANTHER" id="PTHR30006">
    <property type="entry name" value="THIAMINE-BINDING PERIPLASMIC PROTEIN-RELATED"/>
    <property type="match status" value="1"/>
</dbReference>
<feature type="chain" id="PRO_5046733394" description="ABC transporter substrate-binding protein" evidence="2">
    <location>
        <begin position="20"/>
        <end position="343"/>
    </location>
</feature>
<dbReference type="PANTHER" id="PTHR30006:SF24">
    <property type="entry name" value="SLL0237 PROTEIN"/>
    <property type="match status" value="1"/>
</dbReference>
<dbReference type="EMBL" id="BAOQ01000026">
    <property type="protein sequence ID" value="GAC84837.1"/>
    <property type="molecule type" value="Genomic_DNA"/>
</dbReference>
<evidence type="ECO:0000256" key="1">
    <source>
        <dbReference type="ARBA" id="ARBA00022729"/>
    </source>
</evidence>
<dbReference type="Proteomes" id="UP000035021">
    <property type="component" value="Unassembled WGS sequence"/>
</dbReference>
<dbReference type="PROSITE" id="PS51257">
    <property type="entry name" value="PROKAR_LIPOPROTEIN"/>
    <property type="match status" value="1"/>
</dbReference>
<name>A0ABQ0IMQ0_9ACTN</name>